<dbReference type="GO" id="GO:0009231">
    <property type="term" value="P:riboflavin biosynthetic process"/>
    <property type="evidence" value="ECO:0007669"/>
    <property type="project" value="UniProtKB-UniPathway"/>
</dbReference>
<dbReference type="PANTHER" id="PTHR21327">
    <property type="entry name" value="GTP CYCLOHYDROLASE II-RELATED"/>
    <property type="match status" value="1"/>
</dbReference>
<dbReference type="SUPFAM" id="SSF142695">
    <property type="entry name" value="RibA-like"/>
    <property type="match status" value="1"/>
</dbReference>
<dbReference type="UniPathway" id="UPA00275"/>
<evidence type="ECO:0000313" key="5">
    <source>
        <dbReference type="EMBL" id="GAE47950.1"/>
    </source>
</evidence>
<dbReference type="AlphaFoldDB" id="W4RU76"/>
<dbReference type="eggNOG" id="COG0807">
    <property type="taxonomic scope" value="Bacteria"/>
</dbReference>
<dbReference type="GO" id="GO:0046872">
    <property type="term" value="F:metal ion binding"/>
    <property type="evidence" value="ECO:0007669"/>
    <property type="project" value="UniProtKB-KW"/>
</dbReference>
<name>W4RU76_9BACI</name>
<protein>
    <submittedName>
        <fullName evidence="5">3,4-dihydroxy-2-butanone 4-phosphate synthase</fullName>
    </submittedName>
</protein>
<dbReference type="Proteomes" id="UP000018949">
    <property type="component" value="Unassembled WGS sequence"/>
</dbReference>
<dbReference type="EMBL" id="BAUW01000110">
    <property type="protein sequence ID" value="GAE47950.1"/>
    <property type="molecule type" value="Genomic_DNA"/>
</dbReference>
<dbReference type="Gene3D" id="3.40.50.10990">
    <property type="entry name" value="GTP cyclohydrolase II"/>
    <property type="match status" value="1"/>
</dbReference>
<dbReference type="GO" id="GO:0005829">
    <property type="term" value="C:cytosol"/>
    <property type="evidence" value="ECO:0007669"/>
    <property type="project" value="TreeGrafter"/>
</dbReference>
<dbReference type="PANTHER" id="PTHR21327:SF18">
    <property type="entry name" value="3,4-DIHYDROXY-2-BUTANONE 4-PHOSPHATE SYNTHASE"/>
    <property type="match status" value="1"/>
</dbReference>
<accession>W4RU76</accession>
<comment type="pathway">
    <text evidence="1">Cofactor biosynthesis; riboflavin biosynthesis.</text>
</comment>
<evidence type="ECO:0000313" key="6">
    <source>
        <dbReference type="Proteomes" id="UP000018949"/>
    </source>
</evidence>
<evidence type="ECO:0000259" key="4">
    <source>
        <dbReference type="Pfam" id="PF00925"/>
    </source>
</evidence>
<keyword evidence="3" id="KW-0479">Metal-binding</keyword>
<keyword evidence="6" id="KW-1185">Reference proteome</keyword>
<comment type="caution">
    <text evidence="5">The sequence shown here is derived from an EMBL/GenBank/DDBJ whole genome shotgun (WGS) entry which is preliminary data.</text>
</comment>
<evidence type="ECO:0000256" key="2">
    <source>
        <dbReference type="ARBA" id="ARBA00022619"/>
    </source>
</evidence>
<keyword evidence="2" id="KW-0686">Riboflavin biosynthesis</keyword>
<dbReference type="InterPro" id="IPR036144">
    <property type="entry name" value="RibA-like_sf"/>
</dbReference>
<evidence type="ECO:0000256" key="3">
    <source>
        <dbReference type="ARBA" id="ARBA00022723"/>
    </source>
</evidence>
<evidence type="ECO:0000256" key="1">
    <source>
        <dbReference type="ARBA" id="ARBA00005104"/>
    </source>
</evidence>
<organism evidence="5 6">
    <name type="scientific">Mesobacillus boroniphilus JCM 21738</name>
    <dbReference type="NCBI Taxonomy" id="1294265"/>
    <lineage>
        <taxon>Bacteria</taxon>
        <taxon>Bacillati</taxon>
        <taxon>Bacillota</taxon>
        <taxon>Bacilli</taxon>
        <taxon>Bacillales</taxon>
        <taxon>Bacillaceae</taxon>
        <taxon>Mesobacillus</taxon>
    </lineage>
</organism>
<reference evidence="5 6" key="1">
    <citation type="submission" date="2013-12" db="EMBL/GenBank/DDBJ databases">
        <title>NBRP : Genome information of microbial organism related human and environment.</title>
        <authorList>
            <person name="Hattori M."/>
            <person name="Oshima K."/>
            <person name="Inaba H."/>
            <person name="Suda W."/>
            <person name="Sakamoto M."/>
            <person name="Iino T."/>
            <person name="Kitahara M."/>
            <person name="Oshida Y."/>
            <person name="Iida T."/>
            <person name="Kudo T."/>
            <person name="Itoh T."/>
            <person name="Ahmed I."/>
            <person name="Ohkuma M."/>
        </authorList>
    </citation>
    <scope>NUCLEOTIDE SEQUENCE [LARGE SCALE GENOMIC DNA]</scope>
    <source>
        <strain evidence="5 6">JCM 21738</strain>
    </source>
</reference>
<feature type="domain" description="GTP cyclohydrolase II" evidence="4">
    <location>
        <begin position="1"/>
        <end position="24"/>
    </location>
</feature>
<proteinExistence type="predicted"/>
<dbReference type="Pfam" id="PF00925">
    <property type="entry name" value="GTP_cyclohydro2"/>
    <property type="match status" value="1"/>
</dbReference>
<gene>
    <name evidence="5" type="ORF">JCM21738_4997</name>
</gene>
<dbReference type="InterPro" id="IPR032677">
    <property type="entry name" value="GTP_cyclohydro_II"/>
</dbReference>
<dbReference type="GO" id="GO:0003935">
    <property type="term" value="F:GTP cyclohydrolase II activity"/>
    <property type="evidence" value="ECO:0007669"/>
    <property type="project" value="TreeGrafter"/>
</dbReference>
<sequence>MLTNNPKKIKGLKGYDLEVVDRVPIQMPTRKENENYLKTKHSKLGHLLNF</sequence>